<dbReference type="OrthoDB" id="8806341at2"/>
<evidence type="ECO:0000256" key="4">
    <source>
        <dbReference type="ARBA" id="ARBA00023163"/>
    </source>
</evidence>
<evidence type="ECO:0000313" key="6">
    <source>
        <dbReference type="EMBL" id="TPG29430.1"/>
    </source>
</evidence>
<dbReference type="SUPFAM" id="SSF46785">
    <property type="entry name" value="Winged helix' DNA-binding domain"/>
    <property type="match status" value="1"/>
</dbReference>
<dbReference type="InterPro" id="IPR005119">
    <property type="entry name" value="LysR_subst-bd"/>
</dbReference>
<evidence type="ECO:0000259" key="5">
    <source>
        <dbReference type="PROSITE" id="PS50931"/>
    </source>
</evidence>
<sequence length="318" mass="34793">MTPALPSPDALALRLETRLKMRHYVLLMAVDRHRSVTRVAEQLSLAQPTVTRALADVEDIFMTPLFIRSRRGLEPTVAGEVVLARARLAVADNHALQQELRAVSGAGLQGRLRVGVIPYAATQTLDAAWQHLFGLRPRIALLAHEDTTHNLVLAVRQRRLDCAICRFSHDSTDDDLVQELLYRQEACVVVSTASAPRLARQSRQDALDISLLADMDWIVPPTGTPIRQMIDTVFAAARRTVPVPLLEAYAVRTVASAMQQLPRAITILPRDVAQAVAATGAAEVMPRPLPWNLPPVGLAWLRDSPKAGVIQGLAAALK</sequence>
<dbReference type="InterPro" id="IPR000847">
    <property type="entry name" value="LysR_HTH_N"/>
</dbReference>
<dbReference type="InterPro" id="IPR036390">
    <property type="entry name" value="WH_DNA-bd_sf"/>
</dbReference>
<dbReference type="InterPro" id="IPR036388">
    <property type="entry name" value="WH-like_DNA-bd_sf"/>
</dbReference>
<dbReference type="GO" id="GO:0005829">
    <property type="term" value="C:cytosol"/>
    <property type="evidence" value="ECO:0007669"/>
    <property type="project" value="TreeGrafter"/>
</dbReference>
<dbReference type="Proteomes" id="UP000319212">
    <property type="component" value="Unassembled WGS sequence"/>
</dbReference>
<name>A0A502DZ43_9BURK</name>
<dbReference type="Pfam" id="PF00126">
    <property type="entry name" value="HTH_1"/>
    <property type="match status" value="1"/>
</dbReference>
<evidence type="ECO:0000256" key="2">
    <source>
        <dbReference type="ARBA" id="ARBA00023015"/>
    </source>
</evidence>
<keyword evidence="3" id="KW-0238">DNA-binding</keyword>
<gene>
    <name evidence="6" type="ORF">EAH82_10190</name>
</gene>
<reference evidence="6 7" key="1">
    <citation type="journal article" date="2019" name="Environ. Microbiol.">
        <title>Species interactions and distinct microbial communities in high Arctic permafrost affected cryosols are associated with the CH4 and CO2 gas fluxes.</title>
        <authorList>
            <person name="Altshuler I."/>
            <person name="Hamel J."/>
            <person name="Turney S."/>
            <person name="Magnuson E."/>
            <person name="Levesque R."/>
            <person name="Greer C."/>
            <person name="Whyte L.G."/>
        </authorList>
    </citation>
    <scope>NUCLEOTIDE SEQUENCE [LARGE SCALE GENOMIC DNA]</scope>
    <source>
        <strain evidence="6 7">S06.C</strain>
    </source>
</reference>
<dbReference type="Gene3D" id="1.10.10.10">
    <property type="entry name" value="Winged helix-like DNA-binding domain superfamily/Winged helix DNA-binding domain"/>
    <property type="match status" value="1"/>
</dbReference>
<dbReference type="PROSITE" id="PS50931">
    <property type="entry name" value="HTH_LYSR"/>
    <property type="match status" value="1"/>
</dbReference>
<dbReference type="InterPro" id="IPR050950">
    <property type="entry name" value="HTH-type_LysR_regulators"/>
</dbReference>
<keyword evidence="4" id="KW-0804">Transcription</keyword>
<dbReference type="SUPFAM" id="SSF53850">
    <property type="entry name" value="Periplasmic binding protein-like II"/>
    <property type="match status" value="1"/>
</dbReference>
<dbReference type="AlphaFoldDB" id="A0A502DZ43"/>
<organism evidence="6 7">
    <name type="scientific">Variovorax guangxiensis</name>
    <dbReference type="NCBI Taxonomy" id="1775474"/>
    <lineage>
        <taxon>Bacteria</taxon>
        <taxon>Pseudomonadati</taxon>
        <taxon>Pseudomonadota</taxon>
        <taxon>Betaproteobacteria</taxon>
        <taxon>Burkholderiales</taxon>
        <taxon>Comamonadaceae</taxon>
        <taxon>Variovorax</taxon>
    </lineage>
</organism>
<comment type="similarity">
    <text evidence="1">Belongs to the LysR transcriptional regulatory family.</text>
</comment>
<dbReference type="EMBL" id="RCZI01000002">
    <property type="protein sequence ID" value="TPG29430.1"/>
    <property type="molecule type" value="Genomic_DNA"/>
</dbReference>
<accession>A0A502DZ43</accession>
<dbReference type="GO" id="GO:0003677">
    <property type="term" value="F:DNA binding"/>
    <property type="evidence" value="ECO:0007669"/>
    <property type="project" value="UniProtKB-KW"/>
</dbReference>
<evidence type="ECO:0000256" key="1">
    <source>
        <dbReference type="ARBA" id="ARBA00009437"/>
    </source>
</evidence>
<protein>
    <submittedName>
        <fullName evidence="6">LysR family transcriptional regulator</fullName>
    </submittedName>
</protein>
<proteinExistence type="inferred from homology"/>
<feature type="domain" description="HTH lysR-type" evidence="5">
    <location>
        <begin position="19"/>
        <end position="76"/>
    </location>
</feature>
<dbReference type="Pfam" id="PF03466">
    <property type="entry name" value="LysR_substrate"/>
    <property type="match status" value="1"/>
</dbReference>
<dbReference type="PANTHER" id="PTHR30419:SF8">
    <property type="entry name" value="NITROGEN ASSIMILATION TRANSCRIPTIONAL ACTIVATOR-RELATED"/>
    <property type="match status" value="1"/>
</dbReference>
<comment type="caution">
    <text evidence="6">The sequence shown here is derived from an EMBL/GenBank/DDBJ whole genome shotgun (WGS) entry which is preliminary data.</text>
</comment>
<dbReference type="PANTHER" id="PTHR30419">
    <property type="entry name" value="HTH-TYPE TRANSCRIPTIONAL REGULATOR YBHD"/>
    <property type="match status" value="1"/>
</dbReference>
<evidence type="ECO:0000256" key="3">
    <source>
        <dbReference type="ARBA" id="ARBA00023125"/>
    </source>
</evidence>
<keyword evidence="2" id="KW-0805">Transcription regulation</keyword>
<dbReference type="GO" id="GO:0003700">
    <property type="term" value="F:DNA-binding transcription factor activity"/>
    <property type="evidence" value="ECO:0007669"/>
    <property type="project" value="InterPro"/>
</dbReference>
<dbReference type="Gene3D" id="3.40.190.10">
    <property type="entry name" value="Periplasmic binding protein-like II"/>
    <property type="match status" value="2"/>
</dbReference>
<evidence type="ECO:0000313" key="7">
    <source>
        <dbReference type="Proteomes" id="UP000319212"/>
    </source>
</evidence>